<keyword evidence="2 5" id="KW-0812">Transmembrane</keyword>
<dbReference type="InterPro" id="IPR011020">
    <property type="entry name" value="HTTM-like"/>
</dbReference>
<dbReference type="PANTHER" id="PTHR39535">
    <property type="entry name" value="SPORULATION-DELAYING PROTEIN SDPB"/>
    <property type="match status" value="1"/>
</dbReference>
<evidence type="ECO:0000313" key="8">
    <source>
        <dbReference type="Proteomes" id="UP001321047"/>
    </source>
</evidence>
<keyword evidence="8" id="KW-1185">Reference proteome</keyword>
<evidence type="ECO:0000313" key="7">
    <source>
        <dbReference type="EMBL" id="MCU4751534.1"/>
    </source>
</evidence>
<proteinExistence type="predicted"/>
<evidence type="ECO:0000256" key="5">
    <source>
        <dbReference type="SAM" id="Phobius"/>
    </source>
</evidence>
<keyword evidence="4 5" id="KW-0472">Membrane</keyword>
<evidence type="ECO:0000256" key="1">
    <source>
        <dbReference type="ARBA" id="ARBA00004127"/>
    </source>
</evidence>
<dbReference type="EMBL" id="JAOPJZ010000003">
    <property type="protein sequence ID" value="MCU4751534.1"/>
    <property type="molecule type" value="Genomic_DNA"/>
</dbReference>
<accession>A0AAP2Z8T7</accession>
<dbReference type="AlphaFoldDB" id="A0AAP2Z8T7"/>
<dbReference type="InterPro" id="IPR053934">
    <property type="entry name" value="HTTM_dom"/>
</dbReference>
<protein>
    <submittedName>
        <fullName evidence="7">HTTM domain-containing protein</fullName>
    </submittedName>
</protein>
<sequence length="555" mass="63127">MRSRSRLYAGARRARRHLHRCVRIDARALALFRVSLALLILADLLLRSRNFTFFYTEHGVVPRSLARELSADYAFSFYHLSTNTTVIAALFVIQALFAIQLLVGYRTTFATVVSFLFVVSLDHHNPLVLSYADVLFRLLMFWAIFVPLGERWSVDAIHRRRKPRTAVAGIATAFILGQMVYMYVTNGIIKSVSSTWRSGNAAPRVLGLDEMTFLLGDTVRQFQTFLEFGGLLWYVMMVCGWVLLVTYGWYRMPFLLLYVGGHLSFALTVRIGAFAYVALAGLLLFVQTPVLDTLERWLRRAGERSPGLQSMSRHLESTRHRLRSAGARLPPPHPRWTTDRVRQARTRIHGATLRLIIVTIVFVGVVLVAQTASVVADHDGSEPLEEVIDRTVSETLEETTGVKQVNTVASAMAIDQPVGWGVFAPNPRTTDRYYVFSATTESGEYVDAYNDRPLAYDRPFNELQRQYGTYRERFYMNSVRRGGSSTDTAAILAEYRCAEWEATHGERLTHLNMYVVSEEVTRATVDSPEDRDRSYRLFYRHGCGDNEPMTFEPPE</sequence>
<evidence type="ECO:0000256" key="2">
    <source>
        <dbReference type="ARBA" id="ARBA00022692"/>
    </source>
</evidence>
<dbReference type="RefSeq" id="WP_342807423.1">
    <property type="nucleotide sequence ID" value="NZ_JAOPJZ010000003.1"/>
</dbReference>
<dbReference type="SMART" id="SM00752">
    <property type="entry name" value="HTTM"/>
    <property type="match status" value="1"/>
</dbReference>
<feature type="transmembrane region" description="Helical" evidence="5">
    <location>
        <begin position="351"/>
        <end position="369"/>
    </location>
</feature>
<feature type="transmembrane region" description="Helical" evidence="5">
    <location>
        <begin position="231"/>
        <end position="250"/>
    </location>
</feature>
<evidence type="ECO:0000256" key="4">
    <source>
        <dbReference type="ARBA" id="ARBA00023136"/>
    </source>
</evidence>
<dbReference type="InterPro" id="IPR052964">
    <property type="entry name" value="Sporulation_signal_mat"/>
</dbReference>
<feature type="transmembrane region" description="Helical" evidence="5">
    <location>
        <begin position="166"/>
        <end position="189"/>
    </location>
</feature>
<dbReference type="Proteomes" id="UP001321047">
    <property type="component" value="Unassembled WGS sequence"/>
</dbReference>
<reference evidence="7 8" key="1">
    <citation type="submission" date="2022-09" db="EMBL/GenBank/DDBJ databases">
        <title>Enrichment on poylsaccharides allowed isolation of novel metabolic and taxonomic groups of Haloarchaea.</title>
        <authorList>
            <person name="Sorokin D.Y."/>
            <person name="Elcheninov A.G."/>
            <person name="Khizhniak T.V."/>
            <person name="Kolganova T.V."/>
            <person name="Kublanov I.V."/>
        </authorList>
    </citation>
    <scope>NUCLEOTIDE SEQUENCE [LARGE SCALE GENOMIC DNA]</scope>
    <source>
        <strain evidence="7 8">AArc-curdl1</strain>
    </source>
</reference>
<dbReference type="GO" id="GO:0012505">
    <property type="term" value="C:endomembrane system"/>
    <property type="evidence" value="ECO:0007669"/>
    <property type="project" value="UniProtKB-SubCell"/>
</dbReference>
<feature type="domain" description="HTTM-like" evidence="6">
    <location>
        <begin position="24"/>
        <end position="290"/>
    </location>
</feature>
<comment type="caution">
    <text evidence="7">The sequence shown here is derived from an EMBL/GenBank/DDBJ whole genome shotgun (WGS) entry which is preliminary data.</text>
</comment>
<dbReference type="Pfam" id="PF05090">
    <property type="entry name" value="HTTM"/>
    <property type="match status" value="1"/>
</dbReference>
<feature type="transmembrane region" description="Helical" evidence="5">
    <location>
        <begin position="77"/>
        <end position="96"/>
    </location>
</feature>
<gene>
    <name evidence="7" type="ORF">OB919_06010</name>
</gene>
<comment type="subcellular location">
    <subcellularLocation>
        <location evidence="1">Endomembrane system</location>
        <topology evidence="1">Multi-pass membrane protein</topology>
    </subcellularLocation>
</comment>
<feature type="transmembrane region" description="Helical" evidence="5">
    <location>
        <begin position="262"/>
        <end position="286"/>
    </location>
</feature>
<dbReference type="PANTHER" id="PTHR39535:SF2">
    <property type="entry name" value="HTTM DOMAIN-CONTAINING PROTEIN"/>
    <property type="match status" value="1"/>
</dbReference>
<organism evidence="7 8">
    <name type="scientific">Natronosalvus hydrolyticus</name>
    <dbReference type="NCBI Taxonomy" id="2979988"/>
    <lineage>
        <taxon>Archaea</taxon>
        <taxon>Methanobacteriati</taxon>
        <taxon>Methanobacteriota</taxon>
        <taxon>Stenosarchaea group</taxon>
        <taxon>Halobacteria</taxon>
        <taxon>Halobacteriales</taxon>
        <taxon>Natrialbaceae</taxon>
        <taxon>Natronosalvus</taxon>
    </lineage>
</organism>
<feature type="transmembrane region" description="Helical" evidence="5">
    <location>
        <begin position="127"/>
        <end position="145"/>
    </location>
</feature>
<keyword evidence="3 5" id="KW-1133">Transmembrane helix</keyword>
<evidence type="ECO:0000259" key="6">
    <source>
        <dbReference type="SMART" id="SM00752"/>
    </source>
</evidence>
<feature type="transmembrane region" description="Helical" evidence="5">
    <location>
        <begin position="21"/>
        <end position="42"/>
    </location>
</feature>
<evidence type="ECO:0000256" key="3">
    <source>
        <dbReference type="ARBA" id="ARBA00022989"/>
    </source>
</evidence>
<name>A0AAP2Z8T7_9EURY</name>